<gene>
    <name evidence="1" type="ORF">D4A35_05630</name>
</gene>
<accession>A0A5P3XDX5</accession>
<dbReference type="Gene3D" id="3.40.50.1110">
    <property type="entry name" value="SGNH hydrolase"/>
    <property type="match status" value="1"/>
</dbReference>
<dbReference type="RefSeq" id="WP_150886196.1">
    <property type="nucleotide sequence ID" value="NZ_CP032452.1"/>
</dbReference>
<protein>
    <submittedName>
        <fullName evidence="1">SGNH/GDSL hydrolase family protein</fullName>
    </submittedName>
</protein>
<dbReference type="AlphaFoldDB" id="A0A5P3XDX5"/>
<reference evidence="1 2" key="1">
    <citation type="submission" date="2018-09" db="EMBL/GenBank/DDBJ databases">
        <title>A clostridial neurotoxin that targets Anopheles mosquitoes.</title>
        <authorList>
            <person name="Contreras E."/>
            <person name="Masuyer G."/>
            <person name="Qureshi N."/>
            <person name="Chawla S."/>
            <person name="Lim H.L."/>
            <person name="Chen J."/>
            <person name="Stenmark P."/>
            <person name="Gill S."/>
        </authorList>
    </citation>
    <scope>NUCLEOTIDE SEQUENCE [LARGE SCALE GENOMIC DNA]</scope>
    <source>
        <strain evidence="1 2">Cbm</strain>
    </source>
</reference>
<proteinExistence type="predicted"/>
<keyword evidence="1" id="KW-0378">Hydrolase</keyword>
<dbReference type="CDD" id="cd00229">
    <property type="entry name" value="SGNH_hydrolase"/>
    <property type="match status" value="1"/>
</dbReference>
<dbReference type="GO" id="GO:0016787">
    <property type="term" value="F:hydrolase activity"/>
    <property type="evidence" value="ECO:0007669"/>
    <property type="project" value="UniProtKB-KW"/>
</dbReference>
<dbReference type="InterPro" id="IPR036514">
    <property type="entry name" value="SGNH_hydro_sf"/>
</dbReference>
<dbReference type="SUPFAM" id="SSF52266">
    <property type="entry name" value="SGNH hydrolase"/>
    <property type="match status" value="1"/>
</dbReference>
<evidence type="ECO:0000313" key="2">
    <source>
        <dbReference type="Proteomes" id="UP000326961"/>
    </source>
</evidence>
<evidence type="ECO:0000313" key="1">
    <source>
        <dbReference type="EMBL" id="QEZ68445.1"/>
    </source>
</evidence>
<organism evidence="1 2">
    <name type="scientific">Paraclostridium bifermentans</name>
    <name type="common">Clostridium bifermentans</name>
    <dbReference type="NCBI Taxonomy" id="1490"/>
    <lineage>
        <taxon>Bacteria</taxon>
        <taxon>Bacillati</taxon>
        <taxon>Bacillota</taxon>
        <taxon>Clostridia</taxon>
        <taxon>Peptostreptococcales</taxon>
        <taxon>Peptostreptococcaceae</taxon>
        <taxon>Paraclostridium</taxon>
    </lineage>
</organism>
<name>A0A5P3XDX5_PARBF</name>
<sequence length="205" mass="23764">METMIRNVFVIGDSISIHYGPYLKKMISSKFSYDRKRGLKEALNDLNKPIGANAGDSKMVLDYLIEEHLNEKRHDILIINCGMHDIRVERNTYKINISEDDYRLNLNKIIDIGSSISNKVIWIDSTPIIDEVHNSRKEGFLRYSKDVERYNEIAREVMIEKEISIIGLHDFTKSLGVQIYQDHVHFKKEVSELQAAFISGYLNSL</sequence>
<dbReference type="Proteomes" id="UP000326961">
    <property type="component" value="Chromosome"/>
</dbReference>
<dbReference type="EMBL" id="CP032452">
    <property type="protein sequence ID" value="QEZ68445.1"/>
    <property type="molecule type" value="Genomic_DNA"/>
</dbReference>